<dbReference type="InterPro" id="IPR035647">
    <property type="entry name" value="EFG_III/V"/>
</dbReference>
<dbReference type="Gene3D" id="2.40.50.250">
    <property type="entry name" value="bipa protein"/>
    <property type="match status" value="1"/>
</dbReference>
<dbReference type="FunFam" id="3.40.50.300:FF:000055">
    <property type="entry name" value="GTP-binding protein TypA"/>
    <property type="match status" value="1"/>
</dbReference>
<comment type="subcellular location">
    <subcellularLocation>
        <location evidence="3">Cytoplasm</location>
    </subcellularLocation>
    <text evidence="3">Binds to ribosomes.</text>
</comment>
<evidence type="ECO:0000256" key="2">
    <source>
        <dbReference type="ARBA" id="ARBA00048548"/>
    </source>
</evidence>
<organism evidence="6 7">
    <name type="scientific">Eiseniibacteriota bacterium</name>
    <dbReference type="NCBI Taxonomy" id="2212470"/>
    <lineage>
        <taxon>Bacteria</taxon>
        <taxon>Candidatus Eiseniibacteriota</taxon>
    </lineage>
</organism>
<proteinExistence type="inferred from homology"/>
<dbReference type="FunFam" id="2.40.50.250:FF:000001">
    <property type="entry name" value="GTP-binding protein TypA"/>
    <property type="match status" value="1"/>
</dbReference>
<dbReference type="FunFam" id="3.30.70.870:FF:000003">
    <property type="entry name" value="GTP-binding protein TypA"/>
    <property type="match status" value="1"/>
</dbReference>
<dbReference type="PRINTS" id="PR00315">
    <property type="entry name" value="ELONGATNFCT"/>
</dbReference>
<dbReference type="Proteomes" id="UP000320184">
    <property type="component" value="Unassembled WGS sequence"/>
</dbReference>
<keyword evidence="3" id="KW-0694">RNA-binding</keyword>
<dbReference type="EMBL" id="VBOT01000057">
    <property type="protein sequence ID" value="TMQ51719.1"/>
    <property type="molecule type" value="Genomic_DNA"/>
</dbReference>
<dbReference type="InterPro" id="IPR047041">
    <property type="entry name" value="BipA_GTP-bd_dom"/>
</dbReference>
<dbReference type="FunFam" id="3.30.70.240:FF:000002">
    <property type="entry name" value="GTP-binding protein TypA"/>
    <property type="match status" value="1"/>
</dbReference>
<evidence type="ECO:0000256" key="3">
    <source>
        <dbReference type="HAMAP-Rule" id="MF_00849"/>
    </source>
</evidence>
<dbReference type="InterPro" id="IPR042116">
    <property type="entry name" value="TypA/BipA_C"/>
</dbReference>
<name>A0A538SK28_UNCEI</name>
<dbReference type="EC" id="3.6.5.-" evidence="3"/>
<evidence type="ECO:0000256" key="1">
    <source>
        <dbReference type="ARBA" id="ARBA00023134"/>
    </source>
</evidence>
<evidence type="ECO:0000259" key="5">
    <source>
        <dbReference type="PROSITE" id="PS51722"/>
    </source>
</evidence>
<dbReference type="CDD" id="cd03691">
    <property type="entry name" value="BipA_TypA_II"/>
    <property type="match status" value="1"/>
</dbReference>
<dbReference type="Pfam" id="PF00009">
    <property type="entry name" value="GTP_EFTU"/>
    <property type="match status" value="1"/>
</dbReference>
<dbReference type="GO" id="GO:0005829">
    <property type="term" value="C:cytosol"/>
    <property type="evidence" value="ECO:0007669"/>
    <property type="project" value="TreeGrafter"/>
</dbReference>
<keyword evidence="3" id="KW-0699">rRNA-binding</keyword>
<dbReference type="PANTHER" id="PTHR42908:SF8">
    <property type="entry name" value="TR-TYPE G DOMAIN-CONTAINING PROTEIN"/>
    <property type="match status" value="1"/>
</dbReference>
<feature type="binding site" evidence="3">
    <location>
        <begin position="45"/>
        <end position="50"/>
    </location>
    <ligand>
        <name>GTP</name>
        <dbReference type="ChEBI" id="CHEBI:37565"/>
    </ligand>
</feature>
<comment type="subunit">
    <text evidence="3">Monomer.</text>
</comment>
<dbReference type="Gene3D" id="3.30.70.240">
    <property type="match status" value="1"/>
</dbReference>
<dbReference type="Pfam" id="PF03144">
    <property type="entry name" value="GTP_EFTU_D2"/>
    <property type="match status" value="1"/>
</dbReference>
<keyword evidence="1 3" id="KW-0342">GTP-binding</keyword>
<dbReference type="InterPro" id="IPR048876">
    <property type="entry name" value="BipA_C"/>
</dbReference>
<sequence>MTPDRESVSSPPTPAAPHGAAPRAGAAELSVREDVRNIAIIAHVDHGKTTLVDAMLWQSGVFRQDQQVMERVLDSGDLEREKGITILAKNTAIRYGSRKINIVDTPGHADFGGEVERTLQMVDGVLLLVDASEGPLPQTRFVLRKALELGLPPIVVINKIDRRDARPVQVLNEVYDLFIDLDAREDQLEFPVLYTNARDGRARLAPDGEEHHLEPLFEAIVRHIPAPRFDPRSPLQMLVLNLDYSDYVGRLAIGRIMNGKVRSRQECAIVRLDGTLARAQVSRLYVFEGLERVEVEEASAGEIAAIAGFEVVNIGETLTDPEDPRPLPHVVVDEPTVSMRFEVNNSPLSGQEGKYLTSRHLRARLEREILTNVALRVEPTDTPDAFKVSGRGELQLAILIEMMRREGFELAASKPEVITREVEGTRHEPMERLVIDCPEEYVGVVTQKVGSRKGRMTNMVNHGSGRVRLEFRIPSRGLIGFRSQFLTDTRGTGLLNHLFDGYEPWQGEIPHRVTGALVADRTGKVTGYAIEHVQDRGEIFVEPGERVYEGMIVGENSREQDIDVNIVKEKRLTNMRASTAEEAIHLLPARKLSLEQALEWIREDELLEATPSSLRLRKRVLPANLRPKYWQKGTG</sequence>
<dbReference type="InterPro" id="IPR009000">
    <property type="entry name" value="Transl_B-barrel_sf"/>
</dbReference>
<dbReference type="InterPro" id="IPR047042">
    <property type="entry name" value="BipA_II"/>
</dbReference>
<evidence type="ECO:0000313" key="6">
    <source>
        <dbReference type="EMBL" id="TMQ51719.1"/>
    </source>
</evidence>
<dbReference type="GO" id="GO:0043022">
    <property type="term" value="F:ribosome binding"/>
    <property type="evidence" value="ECO:0007669"/>
    <property type="project" value="UniProtKB-UniRule"/>
</dbReference>
<feature type="binding site" evidence="3">
    <location>
        <begin position="158"/>
        <end position="161"/>
    </location>
    <ligand>
        <name>GTP</name>
        <dbReference type="ChEBI" id="CHEBI:37565"/>
    </ligand>
</feature>
<dbReference type="Pfam" id="PF00679">
    <property type="entry name" value="EFG_C"/>
    <property type="match status" value="1"/>
</dbReference>
<protein>
    <recommendedName>
        <fullName evidence="3">Large ribosomal subunit assembly factor BipA</fullName>
        <ecNumber evidence="3">3.6.5.-</ecNumber>
    </recommendedName>
    <alternativeName>
        <fullName evidence="3">GTP-binding protein BipA</fullName>
    </alternativeName>
</protein>
<feature type="compositionally biased region" description="Low complexity" evidence="4">
    <location>
        <begin position="16"/>
        <end position="27"/>
    </location>
</feature>
<dbReference type="NCBIfam" id="TIGR01394">
    <property type="entry name" value="TypA_BipA"/>
    <property type="match status" value="1"/>
</dbReference>
<dbReference type="Gene3D" id="3.30.70.870">
    <property type="entry name" value="Elongation Factor G (Translational Gtpase), domain 3"/>
    <property type="match status" value="1"/>
</dbReference>
<keyword evidence="3" id="KW-0547">Nucleotide-binding</keyword>
<dbReference type="SUPFAM" id="SSF50447">
    <property type="entry name" value="Translation proteins"/>
    <property type="match status" value="1"/>
</dbReference>
<comment type="similarity">
    <text evidence="3">Belongs to the TRAFAC class translation factor GTPase superfamily. Classic translation factor GTPase family. BipA subfamily.</text>
</comment>
<dbReference type="CDD" id="cd01891">
    <property type="entry name" value="TypA_BipA"/>
    <property type="match status" value="1"/>
</dbReference>
<dbReference type="GO" id="GO:1990904">
    <property type="term" value="C:ribonucleoprotein complex"/>
    <property type="evidence" value="ECO:0007669"/>
    <property type="project" value="TreeGrafter"/>
</dbReference>
<comment type="catalytic activity">
    <reaction evidence="2 3">
        <text>GTP + H2O = GDP + phosphate + H(+)</text>
        <dbReference type="Rhea" id="RHEA:19669"/>
        <dbReference type="ChEBI" id="CHEBI:15377"/>
        <dbReference type="ChEBI" id="CHEBI:15378"/>
        <dbReference type="ChEBI" id="CHEBI:37565"/>
        <dbReference type="ChEBI" id="CHEBI:43474"/>
        <dbReference type="ChEBI" id="CHEBI:58189"/>
    </reaction>
</comment>
<keyword evidence="3" id="KW-0378">Hydrolase</keyword>
<dbReference type="GO" id="GO:0009409">
    <property type="term" value="P:response to cold"/>
    <property type="evidence" value="ECO:0007669"/>
    <property type="project" value="UniProtKB-ARBA"/>
</dbReference>
<dbReference type="Gene3D" id="2.40.30.10">
    <property type="entry name" value="Translation factors"/>
    <property type="match status" value="1"/>
</dbReference>
<keyword evidence="3" id="KW-0820">tRNA-binding</keyword>
<dbReference type="GO" id="GO:0000049">
    <property type="term" value="F:tRNA binding"/>
    <property type="evidence" value="ECO:0007669"/>
    <property type="project" value="UniProtKB-KW"/>
</dbReference>
<dbReference type="InterPro" id="IPR005225">
    <property type="entry name" value="Small_GTP-bd"/>
</dbReference>
<dbReference type="HAMAP" id="MF_00849">
    <property type="entry name" value="BipA"/>
    <property type="match status" value="1"/>
</dbReference>
<dbReference type="InterPro" id="IPR000640">
    <property type="entry name" value="EFG_V-like"/>
</dbReference>
<dbReference type="SMART" id="SM00838">
    <property type="entry name" value="EFG_C"/>
    <property type="match status" value="1"/>
</dbReference>
<dbReference type="AlphaFoldDB" id="A0A538SK28"/>
<dbReference type="Gene3D" id="3.40.50.300">
    <property type="entry name" value="P-loop containing nucleotide triphosphate hydrolases"/>
    <property type="match status" value="1"/>
</dbReference>
<dbReference type="SUPFAM" id="SSF52540">
    <property type="entry name" value="P-loop containing nucleoside triphosphate hydrolases"/>
    <property type="match status" value="1"/>
</dbReference>
<gene>
    <name evidence="6" type="primary">typA</name>
    <name evidence="3" type="synonym">bipA</name>
    <name evidence="6" type="ORF">E6K73_05050</name>
</gene>
<dbReference type="Pfam" id="PF21018">
    <property type="entry name" value="BipA_C"/>
    <property type="match status" value="1"/>
</dbReference>
<dbReference type="InterPro" id="IPR027417">
    <property type="entry name" value="P-loop_NTPase"/>
</dbReference>
<dbReference type="InterPro" id="IPR000795">
    <property type="entry name" value="T_Tr_GTP-bd_dom"/>
</dbReference>
<dbReference type="GO" id="GO:0005525">
    <property type="term" value="F:GTP binding"/>
    <property type="evidence" value="ECO:0007669"/>
    <property type="project" value="UniProtKB-UniRule"/>
</dbReference>
<dbReference type="PROSITE" id="PS51722">
    <property type="entry name" value="G_TR_2"/>
    <property type="match status" value="1"/>
</dbReference>
<dbReference type="PROSITE" id="PS00301">
    <property type="entry name" value="G_TR_1"/>
    <property type="match status" value="1"/>
</dbReference>
<dbReference type="CDD" id="cd16263">
    <property type="entry name" value="BipA_III"/>
    <property type="match status" value="1"/>
</dbReference>
<dbReference type="InterPro" id="IPR035651">
    <property type="entry name" value="BipA_V"/>
</dbReference>
<dbReference type="InterPro" id="IPR004161">
    <property type="entry name" value="EFTu-like_2"/>
</dbReference>
<dbReference type="CDD" id="cd03710">
    <property type="entry name" value="BipA_TypA_C"/>
    <property type="match status" value="1"/>
</dbReference>
<dbReference type="PANTHER" id="PTHR42908">
    <property type="entry name" value="TRANSLATION ELONGATION FACTOR-RELATED"/>
    <property type="match status" value="1"/>
</dbReference>
<dbReference type="FunFam" id="2.40.30.10:FF:000016">
    <property type="entry name" value="GTP-binding protein TypA"/>
    <property type="match status" value="1"/>
</dbReference>
<dbReference type="SUPFAM" id="SSF54980">
    <property type="entry name" value="EF-G C-terminal domain-like"/>
    <property type="match status" value="2"/>
</dbReference>
<evidence type="ECO:0000256" key="4">
    <source>
        <dbReference type="SAM" id="MobiDB-lite"/>
    </source>
</evidence>
<dbReference type="GO" id="GO:0000027">
    <property type="term" value="P:ribosomal large subunit assembly"/>
    <property type="evidence" value="ECO:0007669"/>
    <property type="project" value="UniProtKB-UniRule"/>
</dbReference>
<dbReference type="InterPro" id="IPR031157">
    <property type="entry name" value="G_TR_CS"/>
</dbReference>
<dbReference type="InterPro" id="IPR006298">
    <property type="entry name" value="BipA"/>
</dbReference>
<comment type="caution">
    <text evidence="6">The sequence shown here is derived from an EMBL/GenBank/DDBJ whole genome shotgun (WGS) entry which is preliminary data.</text>
</comment>
<dbReference type="NCBIfam" id="TIGR00231">
    <property type="entry name" value="small_GTP"/>
    <property type="match status" value="1"/>
</dbReference>
<keyword evidence="3" id="KW-0963">Cytoplasm</keyword>
<comment type="function">
    <text evidence="3">A 50S ribosomal subunit assembly protein with GTPase activity, required for 50S subunit assembly at low temperatures, may also play a role in translation. Binds GTP and analogs. Binds the 70S ribosome between the 30S and 50S subunits, in a similar position as ribosome-bound EF-G; it contacts a number of ribosomal proteins, both rRNAs and the A-site tRNA.</text>
</comment>
<accession>A0A538SK28</accession>
<evidence type="ECO:0000313" key="7">
    <source>
        <dbReference type="Proteomes" id="UP000320184"/>
    </source>
</evidence>
<feature type="domain" description="Tr-type G" evidence="5">
    <location>
        <begin position="33"/>
        <end position="228"/>
    </location>
</feature>
<keyword evidence="3" id="KW-0690">Ribosome biogenesis</keyword>
<dbReference type="GO" id="GO:0019843">
    <property type="term" value="F:rRNA binding"/>
    <property type="evidence" value="ECO:0007669"/>
    <property type="project" value="UniProtKB-KW"/>
</dbReference>
<dbReference type="GO" id="GO:0010467">
    <property type="term" value="P:gene expression"/>
    <property type="evidence" value="ECO:0007669"/>
    <property type="project" value="UniProtKB-ARBA"/>
</dbReference>
<dbReference type="InterPro" id="IPR047043">
    <property type="entry name" value="BipA_III"/>
</dbReference>
<reference evidence="6 7" key="1">
    <citation type="journal article" date="2019" name="Nat. Microbiol.">
        <title>Mediterranean grassland soil C-N compound turnover is dependent on rainfall and depth, and is mediated by genomically divergent microorganisms.</title>
        <authorList>
            <person name="Diamond S."/>
            <person name="Andeer P.F."/>
            <person name="Li Z."/>
            <person name="Crits-Christoph A."/>
            <person name="Burstein D."/>
            <person name="Anantharaman K."/>
            <person name="Lane K.R."/>
            <person name="Thomas B.C."/>
            <person name="Pan C."/>
            <person name="Northen T.R."/>
            <person name="Banfield J.F."/>
        </authorList>
    </citation>
    <scope>NUCLEOTIDE SEQUENCE [LARGE SCALE GENOMIC DNA]</scope>
    <source>
        <strain evidence="6">WS_3</strain>
    </source>
</reference>
<feature type="region of interest" description="Disordered" evidence="4">
    <location>
        <begin position="1"/>
        <end position="27"/>
    </location>
</feature>
<dbReference type="GO" id="GO:0003924">
    <property type="term" value="F:GTPase activity"/>
    <property type="evidence" value="ECO:0007669"/>
    <property type="project" value="UniProtKB-UniRule"/>
</dbReference>